<name>A0ABP3S6M5_9CAUL</name>
<dbReference type="PROSITE" id="PS51318">
    <property type="entry name" value="TAT"/>
    <property type="match status" value="1"/>
</dbReference>
<evidence type="ECO:0000256" key="1">
    <source>
        <dbReference type="ARBA" id="ARBA00008769"/>
    </source>
</evidence>
<dbReference type="PANTHER" id="PTHR37944:SF1">
    <property type="entry name" value="PORIN B"/>
    <property type="match status" value="1"/>
</dbReference>
<comment type="caution">
    <text evidence="3">The sequence shown here is derived from an EMBL/GenBank/DDBJ whole genome shotgun (WGS) entry which is preliminary data.</text>
</comment>
<dbReference type="Gene3D" id="2.40.160.180">
    <property type="entry name" value="Carbohydrate-selective porin OprB"/>
    <property type="match status" value="1"/>
</dbReference>
<feature type="chain" id="PRO_5044974398" evidence="2">
    <location>
        <begin position="27"/>
        <end position="454"/>
    </location>
</feature>
<accession>A0ABP3S6M5</accession>
<dbReference type="PANTHER" id="PTHR37944">
    <property type="entry name" value="PORIN B"/>
    <property type="match status" value="1"/>
</dbReference>
<protein>
    <submittedName>
        <fullName evidence="3">Carbohydrate porin</fullName>
    </submittedName>
</protein>
<evidence type="ECO:0000256" key="2">
    <source>
        <dbReference type="RuleBase" id="RU363072"/>
    </source>
</evidence>
<sequence length="454" mass="48356">MNQSTRTALCGGAMTAALLAASGATAQTAPPPQATTAQAAAATQPGLWERPLLTGDWGGLRTRLKDRGVVFTANEVVDAGYNFDGGTRSDFRAAGQLYLSAAVDTGKAWGLEGGKFQVTLMNRQGNSLANDVGLNLLQPVQTIYGRGTIWRLSNLWYEQSFNDGATQFKFGRVTHGDDFGATPCGNVNLLHLCGPASSQIVSGYLYNLPVSSWGVRLRQRITPEVHVNLGVIESNPVNLREDRGFYLGTDGATGAIYAGELQWTPKFGANNELPGTYKIGGWIDTSDSNNVVFDVNGDYQALTGLAFAREERHTGIHANVVQQLIAPETDGSGGLTVVGNLAVADQATNRMRSKAAVILSYTGLFPGRAKDDVTFGVGAVSMNGRVTDVQDAQIAAGLRTEAAQETEVGVELNYGYRLTPAITVRPGIQFIHNPGGRSDREDITLGSIKLVFNL</sequence>
<dbReference type="InterPro" id="IPR038673">
    <property type="entry name" value="OprB_sf"/>
</dbReference>
<dbReference type="Pfam" id="PF04966">
    <property type="entry name" value="OprB"/>
    <property type="match status" value="1"/>
</dbReference>
<evidence type="ECO:0000313" key="4">
    <source>
        <dbReference type="Proteomes" id="UP001501352"/>
    </source>
</evidence>
<dbReference type="EMBL" id="BAAAGA010000006">
    <property type="protein sequence ID" value="GAA0627568.1"/>
    <property type="molecule type" value="Genomic_DNA"/>
</dbReference>
<keyword evidence="2" id="KW-0732">Signal</keyword>
<gene>
    <name evidence="3" type="ORF">GCM10009422_25700</name>
</gene>
<dbReference type="InterPro" id="IPR007049">
    <property type="entry name" value="Carb-sel_porin_OprB"/>
</dbReference>
<dbReference type="Proteomes" id="UP001501352">
    <property type="component" value="Unassembled WGS sequence"/>
</dbReference>
<comment type="similarity">
    <text evidence="1 2">Belongs to the OprB family.</text>
</comment>
<organism evidence="3 4">
    <name type="scientific">Brevundimonas kwangchunensis</name>
    <dbReference type="NCBI Taxonomy" id="322163"/>
    <lineage>
        <taxon>Bacteria</taxon>
        <taxon>Pseudomonadati</taxon>
        <taxon>Pseudomonadota</taxon>
        <taxon>Alphaproteobacteria</taxon>
        <taxon>Caulobacterales</taxon>
        <taxon>Caulobacteraceae</taxon>
        <taxon>Brevundimonas</taxon>
    </lineage>
</organism>
<dbReference type="InterPro" id="IPR052932">
    <property type="entry name" value="OprB_Porin"/>
</dbReference>
<evidence type="ECO:0000313" key="3">
    <source>
        <dbReference type="EMBL" id="GAA0627568.1"/>
    </source>
</evidence>
<dbReference type="InterPro" id="IPR006311">
    <property type="entry name" value="TAT_signal"/>
</dbReference>
<keyword evidence="4" id="KW-1185">Reference proteome</keyword>
<feature type="signal peptide" evidence="2">
    <location>
        <begin position="1"/>
        <end position="26"/>
    </location>
</feature>
<reference evidence="4" key="1">
    <citation type="journal article" date="2019" name="Int. J. Syst. Evol. Microbiol.">
        <title>The Global Catalogue of Microorganisms (GCM) 10K type strain sequencing project: providing services to taxonomists for standard genome sequencing and annotation.</title>
        <authorList>
            <consortium name="The Broad Institute Genomics Platform"/>
            <consortium name="The Broad Institute Genome Sequencing Center for Infectious Disease"/>
            <person name="Wu L."/>
            <person name="Ma J."/>
        </authorList>
    </citation>
    <scope>NUCLEOTIDE SEQUENCE [LARGE SCALE GENOMIC DNA]</scope>
    <source>
        <strain evidence="4">JCM 12928</strain>
    </source>
</reference>
<proteinExistence type="inferred from homology"/>